<dbReference type="InterPro" id="IPR004117">
    <property type="entry name" value="7tm6_olfct_rcpt"/>
</dbReference>
<keyword evidence="5" id="KW-1133">Transmembrane helix</keyword>
<evidence type="ECO:0000313" key="9">
    <source>
        <dbReference type="EMBL" id="BAH66363.1"/>
    </source>
</evidence>
<evidence type="ECO:0000256" key="4">
    <source>
        <dbReference type="ARBA" id="ARBA00022725"/>
    </source>
</evidence>
<proteinExistence type="predicted"/>
<dbReference type="AlphaFoldDB" id="C4B7Z7"/>
<keyword evidence="2" id="KW-0716">Sensory transduction</keyword>
<dbReference type="GO" id="GO:0007165">
    <property type="term" value="P:signal transduction"/>
    <property type="evidence" value="ECO:0007669"/>
    <property type="project" value="UniProtKB-KW"/>
</dbReference>
<keyword evidence="3" id="KW-0812">Transmembrane</keyword>
<dbReference type="IntAct" id="C4B7Z7">
    <property type="interactions" value="2"/>
</dbReference>
<comment type="subcellular location">
    <subcellularLocation>
        <location evidence="1">Membrane</location>
        <topology evidence="1">Multi-pass membrane protein</topology>
    </subcellularLocation>
</comment>
<keyword evidence="7 9" id="KW-0675">Receptor</keyword>
<sequence length="117" mass="13278">MFTIDFHDERITSFNKNQTRKIIICVITGGRTSCESARVGTTTLPISASEDVCMTLYSCGWETRFDLNTRKCIILMLCRALRPVSIRTIFRSVSLTTLTGVFQQAYALFNLLNAVWN</sequence>
<dbReference type="GO" id="GO:0005549">
    <property type="term" value="F:odorant binding"/>
    <property type="evidence" value="ECO:0007669"/>
    <property type="project" value="InterPro"/>
</dbReference>
<reference evidence="9" key="1">
    <citation type="journal article" date="2009" name="Curr. Biol.">
        <title>Highly selective tuning of a silkworm olfactory receptor to a key mulberry leaf volatile.</title>
        <authorList>
            <person name="Tanaka K."/>
            <person name="Uda Y."/>
            <person name="Ono Y."/>
            <person name="Nakagawa T."/>
            <person name="Suwa M."/>
            <person name="Yamaoka R."/>
            <person name="Touhara K."/>
        </authorList>
    </citation>
    <scope>NUCLEOTIDE SEQUENCE</scope>
</reference>
<evidence type="ECO:0000256" key="8">
    <source>
        <dbReference type="ARBA" id="ARBA00023224"/>
    </source>
</evidence>
<evidence type="ECO:0000256" key="2">
    <source>
        <dbReference type="ARBA" id="ARBA00022606"/>
    </source>
</evidence>
<name>C4B7Z7_BOMMO</name>
<dbReference type="GO" id="GO:0004984">
    <property type="term" value="F:olfactory receptor activity"/>
    <property type="evidence" value="ECO:0007669"/>
    <property type="project" value="InterPro"/>
</dbReference>
<protein>
    <submittedName>
        <fullName evidence="9">Olfactory receptor</fullName>
    </submittedName>
</protein>
<dbReference type="GO" id="GO:0016020">
    <property type="term" value="C:membrane"/>
    <property type="evidence" value="ECO:0007669"/>
    <property type="project" value="UniProtKB-SubCell"/>
</dbReference>
<evidence type="ECO:0000256" key="7">
    <source>
        <dbReference type="ARBA" id="ARBA00023170"/>
    </source>
</evidence>
<keyword evidence="8" id="KW-0807">Transducer</keyword>
<organism evidence="9">
    <name type="scientific">Bombyx mori</name>
    <name type="common">Silk moth</name>
    <dbReference type="NCBI Taxonomy" id="7091"/>
    <lineage>
        <taxon>Eukaryota</taxon>
        <taxon>Metazoa</taxon>
        <taxon>Ecdysozoa</taxon>
        <taxon>Arthropoda</taxon>
        <taxon>Hexapoda</taxon>
        <taxon>Insecta</taxon>
        <taxon>Pterygota</taxon>
        <taxon>Neoptera</taxon>
        <taxon>Endopterygota</taxon>
        <taxon>Lepidoptera</taxon>
        <taxon>Glossata</taxon>
        <taxon>Ditrysia</taxon>
        <taxon>Bombycoidea</taxon>
        <taxon>Bombycidae</taxon>
        <taxon>Bombycinae</taxon>
        <taxon>Bombyx</taxon>
    </lineage>
</organism>
<evidence type="ECO:0000256" key="3">
    <source>
        <dbReference type="ARBA" id="ARBA00022692"/>
    </source>
</evidence>
<evidence type="ECO:0000256" key="6">
    <source>
        <dbReference type="ARBA" id="ARBA00023136"/>
    </source>
</evidence>
<dbReference type="MINT" id="C4B7Z7"/>
<evidence type="ECO:0000256" key="1">
    <source>
        <dbReference type="ARBA" id="ARBA00004141"/>
    </source>
</evidence>
<dbReference type="Pfam" id="PF02949">
    <property type="entry name" value="7tm_6"/>
    <property type="match status" value="1"/>
</dbReference>
<dbReference type="EMBL" id="AB472145">
    <property type="protein sequence ID" value="BAH66363.1"/>
    <property type="molecule type" value="Genomic_DNA"/>
</dbReference>
<evidence type="ECO:0000256" key="5">
    <source>
        <dbReference type="ARBA" id="ARBA00022989"/>
    </source>
</evidence>
<keyword evidence="4" id="KW-0552">Olfaction</keyword>
<accession>C4B7Z7</accession>
<keyword evidence="6" id="KW-0472">Membrane</keyword>